<organism evidence="2 3">
    <name type="scientific">Brevibacterium linens</name>
    <dbReference type="NCBI Taxonomy" id="1703"/>
    <lineage>
        <taxon>Bacteria</taxon>
        <taxon>Bacillati</taxon>
        <taxon>Actinomycetota</taxon>
        <taxon>Actinomycetes</taxon>
        <taxon>Micrococcales</taxon>
        <taxon>Brevibacteriaceae</taxon>
        <taxon>Brevibacterium</taxon>
    </lineage>
</organism>
<dbReference type="RefSeq" id="WP_039211407.1">
    <property type="nucleotide sequence ID" value="NZ_JBCLTJ010000011.1"/>
</dbReference>
<dbReference type="OrthoDB" id="4803775at2"/>
<gene>
    <name evidence="2" type="ORF">AE0388_2727</name>
</gene>
<reference evidence="2 3" key="1">
    <citation type="submission" date="2014-11" db="EMBL/GenBank/DDBJ databases">
        <title>Draft Genome Sequence of Brevibacterium linens AE038-8.</title>
        <authorList>
            <person name="Maizel D."/>
            <person name="Utturkar S.M."/>
            <person name="Brown S.D."/>
            <person name="Ferrero M."/>
            <person name="Rosen B.P."/>
        </authorList>
    </citation>
    <scope>NUCLEOTIDE SEQUENCE [LARGE SCALE GENOMIC DNA]</scope>
    <source>
        <strain evidence="2 3">AE038-8</strain>
    </source>
</reference>
<name>A0A0B9AMZ9_BRELN</name>
<protein>
    <submittedName>
        <fullName evidence="2">Uncharacterized protein</fullName>
    </submittedName>
</protein>
<dbReference type="PATRIC" id="fig|1703.6.peg.2672"/>
<keyword evidence="1" id="KW-1133">Transmembrane helix</keyword>
<feature type="transmembrane region" description="Helical" evidence="1">
    <location>
        <begin position="40"/>
        <end position="59"/>
    </location>
</feature>
<feature type="transmembrane region" description="Helical" evidence="1">
    <location>
        <begin position="121"/>
        <end position="154"/>
    </location>
</feature>
<dbReference type="EMBL" id="JTJZ01000022">
    <property type="protein sequence ID" value="KHS50655.1"/>
    <property type="molecule type" value="Genomic_DNA"/>
</dbReference>
<evidence type="ECO:0000313" key="2">
    <source>
        <dbReference type="EMBL" id="KHS50655.1"/>
    </source>
</evidence>
<keyword evidence="3" id="KW-1185">Reference proteome</keyword>
<proteinExistence type="predicted"/>
<keyword evidence="1" id="KW-0812">Transmembrane</keyword>
<sequence>MTTTPPNTYPTAPTSPITARPRWTGAEWVKFRDQRRPRQLLGVTLILGVVSGVLLVLTIPATRGVPLLETSTEDVLSASVLGVDAAAAVLVVLAAWFAGVEFRTGAITEVLLRARGRSGIVAAKAVIIAETAAITTVVTAVAVTFSGSLLAGTVAGADWPEVLGVAGSPDHLRLAFGSTLLPIIFSVLAVFGAVVFRSVTGGVLTPLALLIGSMFAGWLPDGFASVVRPLLPLGAVHNISGVAEAGGTEYIGALPALVVLVAWVVGGAVLATWRLRGQDF</sequence>
<dbReference type="Proteomes" id="UP000031488">
    <property type="component" value="Unassembled WGS sequence"/>
</dbReference>
<feature type="transmembrane region" description="Helical" evidence="1">
    <location>
        <begin position="250"/>
        <end position="273"/>
    </location>
</feature>
<evidence type="ECO:0000313" key="3">
    <source>
        <dbReference type="Proteomes" id="UP000031488"/>
    </source>
</evidence>
<evidence type="ECO:0000256" key="1">
    <source>
        <dbReference type="SAM" id="Phobius"/>
    </source>
</evidence>
<keyword evidence="1" id="KW-0472">Membrane</keyword>
<feature type="transmembrane region" description="Helical" evidence="1">
    <location>
        <begin position="79"/>
        <end position="100"/>
    </location>
</feature>
<feature type="transmembrane region" description="Helical" evidence="1">
    <location>
        <begin position="174"/>
        <end position="196"/>
    </location>
</feature>
<dbReference type="AlphaFoldDB" id="A0A0B9AMZ9"/>
<accession>A0A0B9AMZ9</accession>
<feature type="transmembrane region" description="Helical" evidence="1">
    <location>
        <begin position="203"/>
        <end position="220"/>
    </location>
</feature>
<comment type="caution">
    <text evidence="2">The sequence shown here is derived from an EMBL/GenBank/DDBJ whole genome shotgun (WGS) entry which is preliminary data.</text>
</comment>